<dbReference type="OrthoDB" id="4330819at2759"/>
<evidence type="ECO:0000313" key="2">
    <source>
        <dbReference type="EMBL" id="OQE09332.1"/>
    </source>
</evidence>
<dbReference type="Proteomes" id="UP000191342">
    <property type="component" value="Unassembled WGS sequence"/>
</dbReference>
<dbReference type="AlphaFoldDB" id="A0A1V6S5M1"/>
<comment type="caution">
    <text evidence="2">The sequence shown here is derived from an EMBL/GenBank/DDBJ whole genome shotgun (WGS) entry which is preliminary data.</text>
</comment>
<sequence>MSRRFSPPDSWRETVLFGGPDPNGSSMHESAKGAKPLMVNEQPTISAPSDSGRFAKDSAPIRLHTVRIWFPHNGVQLMEDIKRKGLEDVVFDAIALQEIGAQHQAQDDHGIRLEAFLVDLAVLGVGISRVLGKYGITKFVPLSGDDPIILQQPVEDLDSKKALCYQHLHSKFLQEYAKRCKLGKVLGYEIHDVLKDWYKERLEDICNRFKKLGYC</sequence>
<reference evidence="3" key="1">
    <citation type="journal article" date="2017" name="Nat. Microbiol.">
        <title>Global analysis of biosynthetic gene clusters reveals vast potential of secondary metabolite production in Penicillium species.</title>
        <authorList>
            <person name="Nielsen J.C."/>
            <person name="Grijseels S."/>
            <person name="Prigent S."/>
            <person name="Ji B."/>
            <person name="Dainat J."/>
            <person name="Nielsen K.F."/>
            <person name="Frisvad J.C."/>
            <person name="Workman M."/>
            <person name="Nielsen J."/>
        </authorList>
    </citation>
    <scope>NUCLEOTIDE SEQUENCE [LARGE SCALE GENOMIC DNA]</scope>
    <source>
        <strain evidence="3">IBT 14082</strain>
    </source>
</reference>
<organism evidence="2 3">
    <name type="scientific">Penicillium flavigenum</name>
    <dbReference type="NCBI Taxonomy" id="254877"/>
    <lineage>
        <taxon>Eukaryota</taxon>
        <taxon>Fungi</taxon>
        <taxon>Dikarya</taxon>
        <taxon>Ascomycota</taxon>
        <taxon>Pezizomycotina</taxon>
        <taxon>Eurotiomycetes</taxon>
        <taxon>Eurotiomycetidae</taxon>
        <taxon>Eurotiales</taxon>
        <taxon>Aspergillaceae</taxon>
        <taxon>Penicillium</taxon>
    </lineage>
</organism>
<name>A0A1V6S5M1_9EURO</name>
<gene>
    <name evidence="2" type="ORF">PENFLA_c107G05948</name>
</gene>
<dbReference type="EMBL" id="MLQL01000107">
    <property type="protein sequence ID" value="OQE09332.1"/>
    <property type="molecule type" value="Genomic_DNA"/>
</dbReference>
<accession>A0A1V6S5M1</accession>
<proteinExistence type="predicted"/>
<protein>
    <submittedName>
        <fullName evidence="2">Uncharacterized protein</fullName>
    </submittedName>
</protein>
<evidence type="ECO:0000256" key="1">
    <source>
        <dbReference type="SAM" id="MobiDB-lite"/>
    </source>
</evidence>
<evidence type="ECO:0000313" key="3">
    <source>
        <dbReference type="Proteomes" id="UP000191342"/>
    </source>
</evidence>
<feature type="region of interest" description="Disordered" evidence="1">
    <location>
        <begin position="1"/>
        <end position="33"/>
    </location>
</feature>
<keyword evidence="3" id="KW-1185">Reference proteome</keyword>